<sequence>MTVFDTLQAVVLALVLAASLLAAFRKLLPQTARRMQARLSSALDRPGRKASVRRLGRWLQPAEAKSGGCGSGGGCSTCGGCAPPTVPREVTMPLQFRPRGR</sequence>
<proteinExistence type="predicted"/>
<evidence type="ECO:0000313" key="2">
    <source>
        <dbReference type="EMBL" id="MEI7037250.1"/>
    </source>
</evidence>
<evidence type="ECO:0000256" key="1">
    <source>
        <dbReference type="SAM" id="Phobius"/>
    </source>
</evidence>
<dbReference type="Pfam" id="PF20228">
    <property type="entry name" value="DUF6587"/>
    <property type="match status" value="1"/>
</dbReference>
<dbReference type="Proteomes" id="UP001381174">
    <property type="component" value="Unassembled WGS sequence"/>
</dbReference>
<dbReference type="RefSeq" id="WP_336807877.1">
    <property type="nucleotide sequence ID" value="NZ_JBBBNY010000007.1"/>
</dbReference>
<keyword evidence="1" id="KW-1133">Transmembrane helix</keyword>
<protein>
    <submittedName>
        <fullName evidence="2">DUF6587 family protein</fullName>
    </submittedName>
</protein>
<name>A0ABU8JD66_9GAMM</name>
<accession>A0ABU8JD66</accession>
<comment type="caution">
    <text evidence="2">The sequence shown here is derived from an EMBL/GenBank/DDBJ whole genome shotgun (WGS) entry which is preliminary data.</text>
</comment>
<dbReference type="EMBL" id="JBBBNY010000007">
    <property type="protein sequence ID" value="MEI7037250.1"/>
    <property type="molecule type" value="Genomic_DNA"/>
</dbReference>
<keyword evidence="1" id="KW-0812">Transmembrane</keyword>
<keyword evidence="3" id="KW-1185">Reference proteome</keyword>
<dbReference type="InterPro" id="IPR046494">
    <property type="entry name" value="DUF6587"/>
</dbReference>
<reference evidence="2 3" key="1">
    <citation type="journal article" date="2014" name="Int. J. Syst. Evol. Microbiol.">
        <title>Fulvimonas yonginensis sp. nov., isolated from greenhouse soil, and emended description of the genus Fulvimonas.</title>
        <authorList>
            <person name="Ahn J.H."/>
            <person name="Kim S.J."/>
            <person name="Weon H.Y."/>
            <person name="Hong S.B."/>
            <person name="Seok S.J."/>
            <person name="Kwon S.W."/>
        </authorList>
    </citation>
    <scope>NUCLEOTIDE SEQUENCE [LARGE SCALE GENOMIC DNA]</scope>
    <source>
        <strain evidence="2 3">KACC 16952</strain>
    </source>
</reference>
<organism evidence="2 3">
    <name type="scientific">Fulvimonas yonginensis</name>
    <dbReference type="NCBI Taxonomy" id="1495200"/>
    <lineage>
        <taxon>Bacteria</taxon>
        <taxon>Pseudomonadati</taxon>
        <taxon>Pseudomonadota</taxon>
        <taxon>Gammaproteobacteria</taxon>
        <taxon>Lysobacterales</taxon>
        <taxon>Rhodanobacteraceae</taxon>
        <taxon>Fulvimonas</taxon>
    </lineage>
</organism>
<keyword evidence="1" id="KW-0472">Membrane</keyword>
<gene>
    <name evidence="2" type="ORF">WAT24_10825</name>
</gene>
<evidence type="ECO:0000313" key="3">
    <source>
        <dbReference type="Proteomes" id="UP001381174"/>
    </source>
</evidence>
<feature type="transmembrane region" description="Helical" evidence="1">
    <location>
        <begin position="6"/>
        <end position="28"/>
    </location>
</feature>